<name>A0A8T0X258_PANVG</name>
<evidence type="ECO:0000313" key="3">
    <source>
        <dbReference type="Proteomes" id="UP000823388"/>
    </source>
</evidence>
<dbReference type="Proteomes" id="UP000823388">
    <property type="component" value="Chromosome 1N"/>
</dbReference>
<organism evidence="2 3">
    <name type="scientific">Panicum virgatum</name>
    <name type="common">Blackwell switchgrass</name>
    <dbReference type="NCBI Taxonomy" id="38727"/>
    <lineage>
        <taxon>Eukaryota</taxon>
        <taxon>Viridiplantae</taxon>
        <taxon>Streptophyta</taxon>
        <taxon>Embryophyta</taxon>
        <taxon>Tracheophyta</taxon>
        <taxon>Spermatophyta</taxon>
        <taxon>Magnoliopsida</taxon>
        <taxon>Liliopsida</taxon>
        <taxon>Poales</taxon>
        <taxon>Poaceae</taxon>
        <taxon>PACMAD clade</taxon>
        <taxon>Panicoideae</taxon>
        <taxon>Panicodae</taxon>
        <taxon>Paniceae</taxon>
        <taxon>Panicinae</taxon>
        <taxon>Panicum</taxon>
        <taxon>Panicum sect. Hiantes</taxon>
    </lineage>
</organism>
<feature type="compositionally biased region" description="Basic residues" evidence="1">
    <location>
        <begin position="1"/>
        <end position="10"/>
    </location>
</feature>
<reference evidence="2" key="1">
    <citation type="submission" date="2020-05" db="EMBL/GenBank/DDBJ databases">
        <title>WGS assembly of Panicum virgatum.</title>
        <authorList>
            <person name="Lovell J.T."/>
            <person name="Jenkins J."/>
            <person name="Shu S."/>
            <person name="Juenger T.E."/>
            <person name="Schmutz J."/>
        </authorList>
    </citation>
    <scope>NUCLEOTIDE SEQUENCE</scope>
    <source>
        <strain evidence="2">AP13</strain>
    </source>
</reference>
<evidence type="ECO:0000256" key="1">
    <source>
        <dbReference type="SAM" id="MobiDB-lite"/>
    </source>
</evidence>
<accession>A0A8T0X258</accession>
<comment type="caution">
    <text evidence="2">The sequence shown here is derived from an EMBL/GenBank/DDBJ whole genome shotgun (WGS) entry which is preliminary data.</text>
</comment>
<feature type="compositionally biased region" description="Basic and acidic residues" evidence="1">
    <location>
        <begin position="40"/>
        <end position="62"/>
    </location>
</feature>
<sequence length="147" mass="17053">MLLIRRKRGRSNTDQIGEENIDPPELALQKRRQKYASLPEEEKERRRAMARENYKHRKESERCLGPSSTYVVITTEATLAQNDDHPGQSSPCGNTIFKDENMMSNINFSDTNDIGIASENGDVWLQEMVLAFIPLRFMDRYTTNWIN</sequence>
<dbReference type="EMBL" id="CM029038">
    <property type="protein sequence ID" value="KAG2651404.1"/>
    <property type="molecule type" value="Genomic_DNA"/>
</dbReference>
<feature type="region of interest" description="Disordered" evidence="1">
    <location>
        <begin position="1"/>
        <end position="62"/>
    </location>
</feature>
<gene>
    <name evidence="2" type="ORF">PVAP13_1NG284200</name>
</gene>
<keyword evidence="3" id="KW-1185">Reference proteome</keyword>
<evidence type="ECO:0000313" key="2">
    <source>
        <dbReference type="EMBL" id="KAG2651404.1"/>
    </source>
</evidence>
<dbReference type="AlphaFoldDB" id="A0A8T0X258"/>
<protein>
    <submittedName>
        <fullName evidence="2">Uncharacterized protein</fullName>
    </submittedName>
</protein>
<proteinExistence type="predicted"/>